<comment type="function">
    <text evidence="6">Involved in maintenance of centrosome cohesion, probably as part of a linker structure which prevents centrosome splitting. Required for localization of CDK5RAP2 to the centrosome during interphase. Contributes to CROCC/rootletin filament formation.</text>
</comment>
<evidence type="ECO:0000256" key="7">
    <source>
        <dbReference type="ARBA" id="ARBA00061752"/>
    </source>
</evidence>
<dbReference type="OrthoDB" id="9448174at2759"/>
<feature type="compositionally biased region" description="Polar residues" evidence="9">
    <location>
        <begin position="396"/>
        <end position="406"/>
    </location>
</feature>
<keyword evidence="5" id="KW-0206">Cytoskeleton</keyword>
<name>A0A2Y9D877_TRIMA</name>
<dbReference type="Gene3D" id="1.20.58.60">
    <property type="match status" value="1"/>
</dbReference>
<dbReference type="STRING" id="127582.A0A2Y9D877"/>
<feature type="region of interest" description="Disordered" evidence="9">
    <location>
        <begin position="145"/>
        <end position="175"/>
    </location>
</feature>
<evidence type="ECO:0000256" key="8">
    <source>
        <dbReference type="ARBA" id="ARBA00067658"/>
    </source>
</evidence>
<protein>
    <recommendedName>
        <fullName evidence="8">Centrosomal protein of 68 kDa</fullName>
    </recommendedName>
</protein>
<dbReference type="KEGG" id="tmu:101346350"/>
<dbReference type="CTD" id="23177"/>
<dbReference type="GeneID" id="101346350"/>
<feature type="compositionally biased region" description="Low complexity" evidence="9">
    <location>
        <begin position="527"/>
        <end position="544"/>
    </location>
</feature>
<proteinExistence type="predicted"/>
<comment type="subunit">
    <text evidence="7">Interacts with CNTLN; the interaction recruits CEP68 to the centrosome. Interacts with the SCF(FBXW11) complex which contains SKP1, CUL1 and FBXW11; the interaction is probably mediated by FBXW11 and the complex also contains CDK5RAP2 and PCNT. Also interacts with F-box protein BTRC. Interacts with serine/threonine-protein kinase PLK1; the interaction leads to phosphorylation of CEP68 and its subsequent degradation. Interacts with NEK2; the interaction leads to phosphorylation of CEP68.</text>
</comment>
<feature type="region of interest" description="Disordered" evidence="9">
    <location>
        <begin position="187"/>
        <end position="224"/>
    </location>
</feature>
<evidence type="ECO:0000256" key="5">
    <source>
        <dbReference type="ARBA" id="ARBA00023212"/>
    </source>
</evidence>
<dbReference type="RefSeq" id="XP_004369323.1">
    <property type="nucleotide sequence ID" value="XM_004369266.2"/>
</dbReference>
<feature type="region of interest" description="Disordered" evidence="9">
    <location>
        <begin position="374"/>
        <end position="467"/>
    </location>
</feature>
<evidence type="ECO:0000256" key="4">
    <source>
        <dbReference type="ARBA" id="ARBA00022843"/>
    </source>
</evidence>
<feature type="region of interest" description="Disordered" evidence="9">
    <location>
        <begin position="75"/>
        <end position="95"/>
    </location>
</feature>
<feature type="region of interest" description="Disordered" evidence="9">
    <location>
        <begin position="1"/>
        <end position="56"/>
    </location>
</feature>
<dbReference type="GO" id="GO:0005813">
    <property type="term" value="C:centrosome"/>
    <property type="evidence" value="ECO:0007669"/>
    <property type="project" value="UniProtKB-SubCell"/>
</dbReference>
<evidence type="ECO:0000313" key="10">
    <source>
        <dbReference type="Proteomes" id="UP000248480"/>
    </source>
</evidence>
<keyword evidence="10" id="KW-1185">Reference proteome</keyword>
<dbReference type="InParanoid" id="A0A2Y9D877"/>
<sequence>MALGEEKAEVEAPSDTKAQLYGRWSCREQDVATLGPASGEQPAGLEAEGGPASPMWGAEGLPALACSVGAAPGCPSGALQPQASSTSRESVAGGSKPALGCLCPPASTSTGDILQSVGSQLEETKLSASEELPQTLTVPRTTALCSGHDADTEDDPSPVESPQVLDSSQQPHVSGFPFSSRWMSRVSPGTPALPQLSSHSISASSPVSSVQSCQDNVEPQSCSPARVSSSLDLVVPQLPPAVVGPGPQVRWSPQPVSSEGGAAGPGRRRLSFQAEYWACVLPDSLPPSPDRRSPLWNPNKEYEDLLDYTYPLRPGPPLPKHLDSHMLTESVLQDSGVDLDSFSVSPASTLKSPTNVARSCPPAEATAVLFSGATEPGLQRWPPGVPQKQGSVGLPSCSQLTSTPRASGSRAAPWQSREPALRGPKVWLPTGTHLEGSSPTLRTQGGGWPSSKPEREKGAGQSVPRPTYMASGWEAEEEVESEDEYLALPARLTQVSSLVSYLGSVPTLMPVPNGTAKGQSSLEVSDSDGLASLPSDSSPSQLPSVTVLPESRGSGSQNHCFLHSLIRARDSAGEGSLASSQALGVPSGPLRARLSCQTMLDQRAFADPGADGQPPRREGEQRKSLVQCVKTFCCQLEELIHWLYNVADVTDHLIPPKSNLTGLKSSLQLYRQIKKDIDEHQLLTESVLQTGESLLQCLLDNTPVLKDVLGRIAAQSGELESHADHVYDSILASLDMLAGCTLTPGNKPVTAKERQCEGV</sequence>
<feature type="compositionally biased region" description="Polar residues" evidence="9">
    <location>
        <begin position="213"/>
        <end position="224"/>
    </location>
</feature>
<evidence type="ECO:0000256" key="1">
    <source>
        <dbReference type="ARBA" id="ARBA00004300"/>
    </source>
</evidence>
<feature type="compositionally biased region" description="Basic and acidic residues" evidence="9">
    <location>
        <begin position="1"/>
        <end position="10"/>
    </location>
</feature>
<comment type="subcellular location">
    <subcellularLocation>
        <location evidence="1">Cytoplasm</location>
        <location evidence="1">Cytoskeleton</location>
        <location evidence="1">Microtubule organizing center</location>
        <location evidence="1">Centrosome</location>
    </subcellularLocation>
</comment>
<reference evidence="11" key="1">
    <citation type="submission" date="2025-08" db="UniProtKB">
        <authorList>
            <consortium name="RefSeq"/>
        </authorList>
    </citation>
    <scope>IDENTIFICATION</scope>
</reference>
<dbReference type="Proteomes" id="UP000248480">
    <property type="component" value="Unplaced"/>
</dbReference>
<keyword evidence="4" id="KW-0832">Ubl conjugation</keyword>
<gene>
    <name evidence="11" type="primary">CEP68</name>
</gene>
<organism evidence="10 11">
    <name type="scientific">Trichechus manatus latirostris</name>
    <name type="common">Florida manatee</name>
    <dbReference type="NCBI Taxonomy" id="127582"/>
    <lineage>
        <taxon>Eukaryota</taxon>
        <taxon>Metazoa</taxon>
        <taxon>Chordata</taxon>
        <taxon>Craniata</taxon>
        <taxon>Vertebrata</taxon>
        <taxon>Euteleostomi</taxon>
        <taxon>Mammalia</taxon>
        <taxon>Eutheria</taxon>
        <taxon>Afrotheria</taxon>
        <taxon>Sirenia</taxon>
        <taxon>Trichechidae</taxon>
        <taxon>Trichechus</taxon>
    </lineage>
</organism>
<evidence type="ECO:0000313" key="11">
    <source>
        <dbReference type="RefSeq" id="XP_004369323.1"/>
    </source>
</evidence>
<dbReference type="SUPFAM" id="SSF46966">
    <property type="entry name" value="Spectrin repeat"/>
    <property type="match status" value="1"/>
</dbReference>
<evidence type="ECO:0000256" key="9">
    <source>
        <dbReference type="SAM" id="MobiDB-lite"/>
    </source>
</evidence>
<feature type="region of interest" description="Disordered" evidence="9">
    <location>
        <begin position="245"/>
        <end position="267"/>
    </location>
</feature>
<evidence type="ECO:0000256" key="3">
    <source>
        <dbReference type="ARBA" id="ARBA00022553"/>
    </source>
</evidence>
<evidence type="ECO:0000256" key="2">
    <source>
        <dbReference type="ARBA" id="ARBA00022490"/>
    </source>
</evidence>
<dbReference type="FunCoup" id="A0A2Y9D877">
    <property type="interactions" value="1531"/>
</dbReference>
<keyword evidence="3" id="KW-0597">Phosphoprotein</keyword>
<dbReference type="AlphaFoldDB" id="A0A2Y9D877"/>
<accession>A0A2Y9D877</accession>
<evidence type="ECO:0000256" key="6">
    <source>
        <dbReference type="ARBA" id="ARBA00060188"/>
    </source>
</evidence>
<dbReference type="FunFam" id="1.20.58.60:FF:000296">
    <property type="entry name" value="centrosomal protein of 68 kDa"/>
    <property type="match status" value="1"/>
</dbReference>
<feature type="region of interest" description="Disordered" evidence="9">
    <location>
        <begin position="508"/>
        <end position="553"/>
    </location>
</feature>
<feature type="compositionally biased region" description="Polar residues" evidence="9">
    <location>
        <begin position="79"/>
        <end position="89"/>
    </location>
</feature>
<feature type="compositionally biased region" description="Low complexity" evidence="9">
    <location>
        <begin position="193"/>
        <end position="212"/>
    </location>
</feature>
<keyword evidence="2" id="KW-0963">Cytoplasm</keyword>